<keyword evidence="4" id="KW-1185">Reference proteome</keyword>
<proteinExistence type="predicted"/>
<name>A0A011VY06_RUMAL</name>
<feature type="transmembrane region" description="Helical" evidence="1">
    <location>
        <begin position="202"/>
        <end position="220"/>
    </location>
</feature>
<dbReference type="GO" id="GO:0004175">
    <property type="term" value="F:endopeptidase activity"/>
    <property type="evidence" value="ECO:0007669"/>
    <property type="project" value="UniProtKB-ARBA"/>
</dbReference>
<accession>A0A011VY06</accession>
<feature type="transmembrane region" description="Helical" evidence="1">
    <location>
        <begin position="87"/>
        <end position="112"/>
    </location>
</feature>
<feature type="transmembrane region" description="Helical" evidence="1">
    <location>
        <begin position="21"/>
        <end position="42"/>
    </location>
</feature>
<gene>
    <name evidence="3" type="ORF">RASY3_05920</name>
</gene>
<comment type="caution">
    <text evidence="3">The sequence shown here is derived from an EMBL/GenBank/DDBJ whole genome shotgun (WGS) entry which is preliminary data.</text>
</comment>
<evidence type="ECO:0000256" key="1">
    <source>
        <dbReference type="SAM" id="Phobius"/>
    </source>
</evidence>
<keyword evidence="3" id="KW-0645">Protease</keyword>
<dbReference type="Proteomes" id="UP000021369">
    <property type="component" value="Unassembled WGS sequence"/>
</dbReference>
<dbReference type="EMBL" id="JEOB01000002">
    <property type="protein sequence ID" value="EXM39443.1"/>
    <property type="molecule type" value="Genomic_DNA"/>
</dbReference>
<organism evidence="3 4">
    <name type="scientific">Ruminococcus albus SY3</name>
    <dbReference type="NCBI Taxonomy" id="1341156"/>
    <lineage>
        <taxon>Bacteria</taxon>
        <taxon>Bacillati</taxon>
        <taxon>Bacillota</taxon>
        <taxon>Clostridia</taxon>
        <taxon>Eubacteriales</taxon>
        <taxon>Oscillospiraceae</taxon>
        <taxon>Ruminococcus</taxon>
    </lineage>
</organism>
<dbReference type="InterPro" id="IPR003675">
    <property type="entry name" value="Rce1/LyrA-like_dom"/>
</dbReference>
<dbReference type="OrthoDB" id="2233577at2"/>
<reference evidence="3 4" key="1">
    <citation type="submission" date="2013-06" db="EMBL/GenBank/DDBJ databases">
        <title>Rumen cellulosomics: divergent fiber-degrading strategies revealed by comparative genome-wide analysis of six Ruminococcal strains.</title>
        <authorList>
            <person name="Dassa B."/>
            <person name="Borovok I."/>
            <person name="Lamed R."/>
            <person name="Flint H."/>
            <person name="Yeoman C.J."/>
            <person name="White B."/>
            <person name="Bayer E.A."/>
        </authorList>
    </citation>
    <scope>NUCLEOTIDE SEQUENCE [LARGE SCALE GENOMIC DNA]</scope>
    <source>
        <strain evidence="3 4">SY3</strain>
    </source>
</reference>
<feature type="transmembrane region" description="Helical" evidence="1">
    <location>
        <begin position="138"/>
        <end position="161"/>
    </location>
</feature>
<feature type="transmembrane region" description="Helical" evidence="1">
    <location>
        <begin position="173"/>
        <end position="190"/>
    </location>
</feature>
<sequence length="296" mass="32249">MDIMIQDKTDDSASPLTSKRVLTTVGIILGSLGCFLLASRIGGMICRTTGISGYKAEFLCSLISLSLYTTILTLLHKTKVLYTKGNGFFGGLISGFLMIYASITSVINALFLETSDDGKIKLVTPTGLHFGSEQVWCIIGLLFAAGICEELLFRGIIFNVLRDLFGRNSTKGTIAAIFTSGILFGLYHLLNLTAGVSVDAVIPQVISTAGVGIFLCAVYARWGNIWITVFLHAFMDICVVLPTSMKNNASIVESINSTMSDPRKYLGVAVYVILALYLLREEKRPQMFTYSVSDDR</sequence>
<keyword evidence="1" id="KW-0472">Membrane</keyword>
<dbReference type="GO" id="GO:0006508">
    <property type="term" value="P:proteolysis"/>
    <property type="evidence" value="ECO:0007669"/>
    <property type="project" value="UniProtKB-KW"/>
</dbReference>
<dbReference type="GO" id="GO:0080120">
    <property type="term" value="P:CAAX-box protein maturation"/>
    <property type="evidence" value="ECO:0007669"/>
    <property type="project" value="UniProtKB-ARBA"/>
</dbReference>
<feature type="transmembrane region" description="Helical" evidence="1">
    <location>
        <begin position="54"/>
        <end position="75"/>
    </location>
</feature>
<dbReference type="PANTHER" id="PTHR36435">
    <property type="entry name" value="SLR1288 PROTEIN"/>
    <property type="match status" value="1"/>
</dbReference>
<evidence type="ECO:0000313" key="4">
    <source>
        <dbReference type="Proteomes" id="UP000021369"/>
    </source>
</evidence>
<keyword evidence="1" id="KW-1133">Transmembrane helix</keyword>
<evidence type="ECO:0000313" key="3">
    <source>
        <dbReference type="EMBL" id="EXM39443.1"/>
    </source>
</evidence>
<dbReference type="InterPro" id="IPR052710">
    <property type="entry name" value="CAAX_protease"/>
</dbReference>
<feature type="domain" description="CAAX prenyl protease 2/Lysostaphin resistance protein A-like" evidence="2">
    <location>
        <begin position="133"/>
        <end position="237"/>
    </location>
</feature>
<keyword evidence="3" id="KW-0378">Hydrolase</keyword>
<dbReference type="Pfam" id="PF02517">
    <property type="entry name" value="Rce1-like"/>
    <property type="match status" value="1"/>
</dbReference>
<keyword evidence="1" id="KW-0812">Transmembrane</keyword>
<dbReference type="PATRIC" id="fig|1341156.4.peg.1600"/>
<evidence type="ECO:0000259" key="2">
    <source>
        <dbReference type="Pfam" id="PF02517"/>
    </source>
</evidence>
<dbReference type="PANTHER" id="PTHR36435:SF1">
    <property type="entry name" value="CAAX AMINO TERMINAL PROTEASE FAMILY PROTEIN"/>
    <property type="match status" value="1"/>
</dbReference>
<feature type="transmembrane region" description="Helical" evidence="1">
    <location>
        <begin position="225"/>
        <end position="243"/>
    </location>
</feature>
<dbReference type="AlphaFoldDB" id="A0A011VY06"/>
<feature type="transmembrane region" description="Helical" evidence="1">
    <location>
        <begin position="263"/>
        <end position="279"/>
    </location>
</feature>
<protein>
    <submittedName>
        <fullName evidence="3">CAAX protease</fullName>
    </submittedName>
</protein>